<keyword evidence="1" id="KW-0472">Membrane</keyword>
<protein>
    <recommendedName>
        <fullName evidence="4">Sigma-X negative effector</fullName>
    </recommendedName>
</protein>
<gene>
    <name evidence="2" type="ORF">JYA64_01515</name>
</gene>
<dbReference type="Proteomes" id="UP001319060">
    <property type="component" value="Unassembled WGS sequence"/>
</dbReference>
<evidence type="ECO:0000313" key="2">
    <source>
        <dbReference type="EMBL" id="MBN3543977.1"/>
    </source>
</evidence>
<dbReference type="EMBL" id="JAFHKS010000038">
    <property type="protein sequence ID" value="MBN3543977.1"/>
    <property type="molecule type" value="Genomic_DNA"/>
</dbReference>
<comment type="caution">
    <text evidence="2">The sequence shown here is derived from an EMBL/GenBank/DDBJ whole genome shotgun (WGS) entry which is preliminary data.</text>
</comment>
<name>A0ABS2Z9S1_9BACL</name>
<reference evidence="2 3" key="1">
    <citation type="submission" date="2021-01" db="EMBL/GenBank/DDBJ databases">
        <title>Genome Sequencing of Type Strains.</title>
        <authorList>
            <person name="Lemaire J.F."/>
            <person name="Inderbitzin P."/>
            <person name="Collins S.B."/>
            <person name="Wespe N."/>
            <person name="Knight-Connoni V."/>
        </authorList>
    </citation>
    <scope>NUCLEOTIDE SEQUENCE [LARGE SCALE GENOMIC DNA]</scope>
    <source>
        <strain evidence="2 3">DSM 14730</strain>
    </source>
</reference>
<keyword evidence="1" id="KW-1133">Transmembrane helix</keyword>
<evidence type="ECO:0000256" key="1">
    <source>
        <dbReference type="SAM" id="Phobius"/>
    </source>
</evidence>
<organism evidence="2 3">
    <name type="scientific">Fictibacillus barbaricus</name>
    <dbReference type="NCBI Taxonomy" id="182136"/>
    <lineage>
        <taxon>Bacteria</taxon>
        <taxon>Bacillati</taxon>
        <taxon>Bacillota</taxon>
        <taxon>Bacilli</taxon>
        <taxon>Bacillales</taxon>
        <taxon>Fictibacillaceae</taxon>
        <taxon>Fictibacillus</taxon>
    </lineage>
</organism>
<evidence type="ECO:0000313" key="3">
    <source>
        <dbReference type="Proteomes" id="UP001319060"/>
    </source>
</evidence>
<proteinExistence type="predicted"/>
<feature type="transmembrane region" description="Helical" evidence="1">
    <location>
        <begin position="51"/>
        <end position="69"/>
    </location>
</feature>
<sequence>MEPIKWNDDKLEQHLKNLPPIKDRQSKQELFLKVQAKIEYKEYKGKRLPTWSLPALATACALVLFGMFVPDLMKNGGQMESAKMSKHDGGTEAKLIQDSASDDDQGTVGIMKTETPVAYHVPLLKKDIESNKDWVTVGYLDEQAQLVIPVSFMTDKDYYVEKVKEQLGKFKPNDAGLADSPLVKAKITEEEETVIVDLPAGSINESEEPLLQALISMTFANEGQKAKVEFRMNGEKGYEFPRFGTVSELPLNVPGAPHYRYDASTTDAFIVSLFSTGQEADSMPKEFEDALEMMDDEQERGLKPLLPEDIQLEVKEITKDYVEITFPDSLLLSAENIEDQMMIDAILLTAESYGYESVKFNNAKLDSMGPYQMDKPIEGVIGTNLYHYQ</sequence>
<accession>A0ABS2Z9S1</accession>
<keyword evidence="1" id="KW-0812">Transmembrane</keyword>
<dbReference type="RefSeq" id="WP_188404407.1">
    <property type="nucleotide sequence ID" value="NZ_BMCE01000005.1"/>
</dbReference>
<evidence type="ECO:0008006" key="4">
    <source>
        <dbReference type="Google" id="ProtNLM"/>
    </source>
</evidence>
<keyword evidence="3" id="KW-1185">Reference proteome</keyword>